<evidence type="ECO:0000259" key="2">
    <source>
        <dbReference type="Pfam" id="PF04773"/>
    </source>
</evidence>
<dbReference type="Gene3D" id="3.55.50.30">
    <property type="match status" value="1"/>
</dbReference>
<reference evidence="4 5" key="1">
    <citation type="submission" date="2019-10" db="EMBL/GenBank/DDBJ databases">
        <title>Muricauda olearia CL-SS4 JCM15563 genome.</title>
        <authorList>
            <person name="Liu L."/>
        </authorList>
    </citation>
    <scope>NUCLEOTIDE SEQUENCE [LARGE SCALE GENOMIC DNA]</scope>
    <source>
        <strain evidence="4 5">CL-SS4</strain>
    </source>
</reference>
<evidence type="ECO:0000313" key="5">
    <source>
        <dbReference type="Proteomes" id="UP000429785"/>
    </source>
</evidence>
<keyword evidence="1" id="KW-1133">Transmembrane helix</keyword>
<keyword evidence="1" id="KW-0472">Membrane</keyword>
<dbReference type="InterPro" id="IPR032508">
    <property type="entry name" value="FecR_C"/>
</dbReference>
<accession>A0A6I1E0V5</accession>
<protein>
    <submittedName>
        <fullName evidence="4">DUF4974 domain-containing protein</fullName>
    </submittedName>
</protein>
<keyword evidence="1" id="KW-0812">Transmembrane</keyword>
<dbReference type="Pfam" id="PF16344">
    <property type="entry name" value="FecR_C"/>
    <property type="match status" value="1"/>
</dbReference>
<dbReference type="PANTHER" id="PTHR30273:SF2">
    <property type="entry name" value="PROTEIN FECR"/>
    <property type="match status" value="1"/>
</dbReference>
<proteinExistence type="predicted"/>
<comment type="caution">
    <text evidence="4">The sequence shown here is derived from an EMBL/GenBank/DDBJ whole genome shotgun (WGS) entry which is preliminary data.</text>
</comment>
<dbReference type="RefSeq" id="WP_152130155.1">
    <property type="nucleotide sequence ID" value="NZ_WELG01000001.1"/>
</dbReference>
<dbReference type="PANTHER" id="PTHR30273">
    <property type="entry name" value="PERIPLASMIC SIGNAL SENSOR AND SIGMA FACTOR ACTIVATOR FECR-RELATED"/>
    <property type="match status" value="1"/>
</dbReference>
<evidence type="ECO:0000259" key="3">
    <source>
        <dbReference type="Pfam" id="PF16344"/>
    </source>
</evidence>
<dbReference type="OrthoDB" id="704021at2"/>
<dbReference type="Gene3D" id="2.60.120.1440">
    <property type="match status" value="1"/>
</dbReference>
<dbReference type="EMBL" id="WELG01000001">
    <property type="protein sequence ID" value="KAB7530222.1"/>
    <property type="molecule type" value="Genomic_DNA"/>
</dbReference>
<evidence type="ECO:0000313" key="4">
    <source>
        <dbReference type="EMBL" id="KAB7530222.1"/>
    </source>
</evidence>
<name>A0A6I1E0V5_9FLAO</name>
<dbReference type="GO" id="GO:0016989">
    <property type="term" value="F:sigma factor antagonist activity"/>
    <property type="evidence" value="ECO:0007669"/>
    <property type="project" value="TreeGrafter"/>
</dbReference>
<dbReference type="InterPro" id="IPR006860">
    <property type="entry name" value="FecR"/>
</dbReference>
<feature type="domain" description="Protein FecR C-terminal" evidence="3">
    <location>
        <begin position="246"/>
        <end position="312"/>
    </location>
</feature>
<gene>
    <name evidence="4" type="ORF">F8C76_01555</name>
</gene>
<organism evidence="4 5">
    <name type="scientific">Flagellimonas olearia</name>
    <dbReference type="NCBI Taxonomy" id="552546"/>
    <lineage>
        <taxon>Bacteria</taxon>
        <taxon>Pseudomonadati</taxon>
        <taxon>Bacteroidota</taxon>
        <taxon>Flavobacteriia</taxon>
        <taxon>Flavobacteriales</taxon>
        <taxon>Flavobacteriaceae</taxon>
        <taxon>Flagellimonas</taxon>
    </lineage>
</organism>
<sequence>MSEFDQLIEKYQKGLLEGSQKKLMDKWFDALGNDEQDSDWDKTGEEQLKRKILDSIHGTKVRSLNKGPHHTKWMSIAAAVAVLIACTYFVWNYSSSFKVGMNDDMQVISSANISKIILPDGSVVWLKAFSKLSYPENFSGDLREVALEGEALFEVEQDLDKPFVISCGSLKTTVLGTSFNIKGNQDDIEVNVLTGKVALSVDRINHNVILLPNEMGVFDKKSQSISKRQAAMETLQSVTVGTRYTMKFSDTPMRLVANELEKKFNVKVDFKNKAIENCVITADFSGQTLNEIVHMVGQAMDVGFYVDKDLVVVTGKGCNQ</sequence>
<feature type="domain" description="FecR protein" evidence="2">
    <location>
        <begin position="111"/>
        <end position="197"/>
    </location>
</feature>
<dbReference type="AlphaFoldDB" id="A0A6I1E0V5"/>
<feature type="transmembrane region" description="Helical" evidence="1">
    <location>
        <begin position="73"/>
        <end position="91"/>
    </location>
</feature>
<dbReference type="Proteomes" id="UP000429785">
    <property type="component" value="Unassembled WGS sequence"/>
</dbReference>
<dbReference type="PIRSF" id="PIRSF018266">
    <property type="entry name" value="FecR"/>
    <property type="match status" value="1"/>
</dbReference>
<dbReference type="InterPro" id="IPR012373">
    <property type="entry name" value="Ferrdict_sens_TM"/>
</dbReference>
<evidence type="ECO:0000256" key="1">
    <source>
        <dbReference type="SAM" id="Phobius"/>
    </source>
</evidence>
<dbReference type="Pfam" id="PF04773">
    <property type="entry name" value="FecR"/>
    <property type="match status" value="1"/>
</dbReference>